<dbReference type="PRINTS" id="PR00081">
    <property type="entry name" value="GDHRDH"/>
</dbReference>
<dbReference type="CDD" id="cd05374">
    <property type="entry name" value="17beta-HSD-like_SDR_c"/>
    <property type="match status" value="1"/>
</dbReference>
<gene>
    <name evidence="1" type="ORF">OG849_23320</name>
</gene>
<sequence>MTYRSAKFLPPEDKYVLVTGASSGLGHTCALQLARVGFQVFAGVRRTRDGEDLAALSPSGRIRSVRIDVTDEESVAAAVKEVAAETGGSGLWGLVNNAGIAVSAPLECVTPQRMRQQLDTNVIGQLAVTQGFLPQLRRSGGRIVNVTSGLGSVALPFLGAYAAAQFAKEAMSDVLRRELRGAGVGVCVVQPGAIMTPIWGKLTAGARSDFDDLPRAVSEPYRTAFGHFLDANEQQTATGTSAEDFARTVYRALTAAEPRTRYQVGKDARSFHVLKRVLSDRALDRRFRVRTD</sequence>
<dbReference type="EMBL" id="CP109083">
    <property type="protein sequence ID" value="WSB09953.1"/>
    <property type="molecule type" value="Genomic_DNA"/>
</dbReference>
<evidence type="ECO:0000313" key="2">
    <source>
        <dbReference type="Proteomes" id="UP001356428"/>
    </source>
</evidence>
<keyword evidence="2" id="KW-1185">Reference proteome</keyword>
<dbReference type="InterPro" id="IPR036291">
    <property type="entry name" value="NAD(P)-bd_dom_sf"/>
</dbReference>
<dbReference type="Proteomes" id="UP001356428">
    <property type="component" value="Chromosome"/>
</dbReference>
<dbReference type="RefSeq" id="WP_326703873.1">
    <property type="nucleotide sequence ID" value="NZ_CP109083.1"/>
</dbReference>
<dbReference type="PANTHER" id="PTHR43313">
    <property type="entry name" value="SHORT-CHAIN DEHYDROGENASE/REDUCTASE FAMILY 9C"/>
    <property type="match status" value="1"/>
</dbReference>
<organism evidence="1 2">
    <name type="scientific">Streptomyces cyaneofuscatus</name>
    <dbReference type="NCBI Taxonomy" id="66883"/>
    <lineage>
        <taxon>Bacteria</taxon>
        <taxon>Bacillati</taxon>
        <taxon>Actinomycetota</taxon>
        <taxon>Actinomycetes</taxon>
        <taxon>Kitasatosporales</taxon>
        <taxon>Streptomycetaceae</taxon>
        <taxon>Streptomyces</taxon>
    </lineage>
</organism>
<dbReference type="Gene3D" id="3.40.50.720">
    <property type="entry name" value="NAD(P)-binding Rossmann-like Domain"/>
    <property type="match status" value="1"/>
</dbReference>
<name>A0ABZ1F0N9_9ACTN</name>
<dbReference type="PANTHER" id="PTHR43313:SF1">
    <property type="entry name" value="3BETA-HYDROXYSTEROID DEHYDROGENASE DHS-16"/>
    <property type="match status" value="1"/>
</dbReference>
<accession>A0ABZ1F0N9</accession>
<protein>
    <submittedName>
        <fullName evidence="1">SDR family oxidoreductase</fullName>
    </submittedName>
</protein>
<dbReference type="Pfam" id="PF00106">
    <property type="entry name" value="adh_short"/>
    <property type="match status" value="1"/>
</dbReference>
<dbReference type="InterPro" id="IPR002347">
    <property type="entry name" value="SDR_fam"/>
</dbReference>
<dbReference type="SUPFAM" id="SSF51735">
    <property type="entry name" value="NAD(P)-binding Rossmann-fold domains"/>
    <property type="match status" value="1"/>
</dbReference>
<evidence type="ECO:0000313" key="1">
    <source>
        <dbReference type="EMBL" id="WSB09953.1"/>
    </source>
</evidence>
<reference evidence="1 2" key="1">
    <citation type="submission" date="2022-10" db="EMBL/GenBank/DDBJ databases">
        <title>The complete genomes of actinobacterial strains from the NBC collection.</title>
        <authorList>
            <person name="Joergensen T.S."/>
            <person name="Alvarez Arevalo M."/>
            <person name="Sterndorff E.B."/>
            <person name="Faurdal D."/>
            <person name="Vuksanovic O."/>
            <person name="Mourched A.-S."/>
            <person name="Charusanti P."/>
            <person name="Shaw S."/>
            <person name="Blin K."/>
            <person name="Weber T."/>
        </authorList>
    </citation>
    <scope>NUCLEOTIDE SEQUENCE [LARGE SCALE GENOMIC DNA]</scope>
    <source>
        <strain evidence="1 2">NBC 01792</strain>
    </source>
</reference>
<proteinExistence type="predicted"/>